<evidence type="ECO:0000313" key="3">
    <source>
        <dbReference type="EMBL" id="EWM24433.1"/>
    </source>
</evidence>
<feature type="transmembrane region" description="Helical" evidence="2">
    <location>
        <begin position="86"/>
        <end position="105"/>
    </location>
</feature>
<keyword evidence="2" id="KW-0472">Membrane</keyword>
<reference evidence="3 4" key="1">
    <citation type="journal article" date="2014" name="Mol. Plant">
        <title>Chromosome Scale Genome Assembly and Transcriptome Profiling of Nannochloropsis gaditana in Nitrogen Depletion.</title>
        <authorList>
            <person name="Corteggiani Carpinelli E."/>
            <person name="Telatin A."/>
            <person name="Vitulo N."/>
            <person name="Forcato C."/>
            <person name="D'Angelo M."/>
            <person name="Schiavon R."/>
            <person name="Vezzi A."/>
            <person name="Giacometti G.M."/>
            <person name="Morosinotto T."/>
            <person name="Valle G."/>
        </authorList>
    </citation>
    <scope>NUCLEOTIDE SEQUENCE [LARGE SCALE GENOMIC DNA]</scope>
    <source>
        <strain evidence="3 4">B-31</strain>
    </source>
</reference>
<evidence type="ECO:0000256" key="1">
    <source>
        <dbReference type="SAM" id="MobiDB-lite"/>
    </source>
</evidence>
<dbReference type="OrthoDB" id="10551842at2759"/>
<keyword evidence="4" id="KW-1185">Reference proteome</keyword>
<evidence type="ECO:0000256" key="2">
    <source>
        <dbReference type="SAM" id="Phobius"/>
    </source>
</evidence>
<feature type="compositionally biased region" description="Basic and acidic residues" evidence="1">
    <location>
        <begin position="57"/>
        <end position="71"/>
    </location>
</feature>
<accession>W7TLS7</accession>
<protein>
    <submittedName>
        <fullName evidence="3">Uncharacterized protein</fullName>
    </submittedName>
</protein>
<feature type="compositionally biased region" description="Low complexity" evidence="1">
    <location>
        <begin position="137"/>
        <end position="148"/>
    </location>
</feature>
<evidence type="ECO:0000313" key="4">
    <source>
        <dbReference type="Proteomes" id="UP000019335"/>
    </source>
</evidence>
<keyword evidence="2" id="KW-0812">Transmembrane</keyword>
<proteinExistence type="predicted"/>
<comment type="caution">
    <text evidence="3">The sequence shown here is derived from an EMBL/GenBank/DDBJ whole genome shotgun (WGS) entry which is preliminary data.</text>
</comment>
<organism evidence="3 4">
    <name type="scientific">Nannochloropsis gaditana</name>
    <dbReference type="NCBI Taxonomy" id="72520"/>
    <lineage>
        <taxon>Eukaryota</taxon>
        <taxon>Sar</taxon>
        <taxon>Stramenopiles</taxon>
        <taxon>Ochrophyta</taxon>
        <taxon>Eustigmatophyceae</taxon>
        <taxon>Eustigmatales</taxon>
        <taxon>Monodopsidaceae</taxon>
        <taxon>Nannochloropsis</taxon>
    </lineage>
</organism>
<dbReference type="AlphaFoldDB" id="W7TLS7"/>
<gene>
    <name evidence="3" type="ORF">Naga_101474g1</name>
</gene>
<feature type="region of interest" description="Disordered" evidence="1">
    <location>
        <begin position="137"/>
        <end position="156"/>
    </location>
</feature>
<keyword evidence="2" id="KW-1133">Transmembrane helix</keyword>
<feature type="compositionally biased region" description="Polar residues" evidence="1">
    <location>
        <begin position="1"/>
        <end position="17"/>
    </location>
</feature>
<dbReference type="Proteomes" id="UP000019335">
    <property type="component" value="Chromosome 14"/>
</dbReference>
<feature type="region of interest" description="Disordered" evidence="1">
    <location>
        <begin position="1"/>
        <end position="77"/>
    </location>
</feature>
<sequence length="156" mass="16613">MPRGTLKSNSYSSSTGRQPLLPQASTLDGPAPGKNGGGAGENTPYGGRPNVIPPATWEEREKRKTEAEGTRRTGTGHHRAMRKLPLVGLGVFDLLFLAATVLGVYQGHLKDFWADHYTNYSFEHALLDAMGVPAATTGQTGRAGGKAASIRRGGRR</sequence>
<name>W7TLS7_9STRA</name>
<dbReference type="EMBL" id="AZIL01001259">
    <property type="protein sequence ID" value="EWM24433.1"/>
    <property type="molecule type" value="Genomic_DNA"/>
</dbReference>